<keyword evidence="1" id="KW-0472">Membrane</keyword>
<dbReference type="RefSeq" id="WP_203661342.1">
    <property type="nucleotide sequence ID" value="NZ_BAAAZM010000014.1"/>
</dbReference>
<keyword evidence="1" id="KW-1133">Transmembrane helix</keyword>
<evidence type="ECO:0000256" key="1">
    <source>
        <dbReference type="SAM" id="Phobius"/>
    </source>
</evidence>
<dbReference type="InterPro" id="IPR019692">
    <property type="entry name" value="CFP-6_PH"/>
</dbReference>
<gene>
    <name evidence="3" type="ORF">Aru02nite_47830</name>
</gene>
<evidence type="ECO:0000313" key="3">
    <source>
        <dbReference type="EMBL" id="GID13894.1"/>
    </source>
</evidence>
<accession>A0A8J3NC07</accession>
<protein>
    <recommendedName>
        <fullName evidence="2">Low molecular weight protein antigen 6 PH domain-containing protein</fullName>
    </recommendedName>
</protein>
<feature type="transmembrane region" description="Helical" evidence="1">
    <location>
        <begin position="43"/>
        <end position="62"/>
    </location>
</feature>
<proteinExistence type="predicted"/>
<evidence type="ECO:0000259" key="2">
    <source>
        <dbReference type="Pfam" id="PF10756"/>
    </source>
</evidence>
<keyword evidence="1" id="KW-0812">Transmembrane</keyword>
<comment type="caution">
    <text evidence="3">The sequence shown here is derived from an EMBL/GenBank/DDBJ whole genome shotgun (WGS) entry which is preliminary data.</text>
</comment>
<organism evidence="3 4">
    <name type="scientific">Actinocatenispora rupis</name>
    <dbReference type="NCBI Taxonomy" id="519421"/>
    <lineage>
        <taxon>Bacteria</taxon>
        <taxon>Bacillati</taxon>
        <taxon>Actinomycetota</taxon>
        <taxon>Actinomycetes</taxon>
        <taxon>Micromonosporales</taxon>
        <taxon>Micromonosporaceae</taxon>
        <taxon>Actinocatenispora</taxon>
    </lineage>
</organism>
<reference evidence="3" key="1">
    <citation type="submission" date="2021-01" db="EMBL/GenBank/DDBJ databases">
        <title>Whole genome shotgun sequence of Actinocatenispora rupis NBRC 107355.</title>
        <authorList>
            <person name="Komaki H."/>
            <person name="Tamura T."/>
        </authorList>
    </citation>
    <scope>NUCLEOTIDE SEQUENCE</scope>
    <source>
        <strain evidence="3">NBRC 107355</strain>
    </source>
</reference>
<dbReference type="AlphaFoldDB" id="A0A8J3NC07"/>
<feature type="domain" description="Low molecular weight protein antigen 6 PH" evidence="2">
    <location>
        <begin position="76"/>
        <end position="124"/>
    </location>
</feature>
<dbReference type="EMBL" id="BOMB01000027">
    <property type="protein sequence ID" value="GID13894.1"/>
    <property type="molecule type" value="Genomic_DNA"/>
</dbReference>
<evidence type="ECO:0000313" key="4">
    <source>
        <dbReference type="Proteomes" id="UP000612808"/>
    </source>
</evidence>
<dbReference type="Pfam" id="PF10756">
    <property type="entry name" value="bPH_6"/>
    <property type="match status" value="1"/>
</dbReference>
<keyword evidence="4" id="KW-1185">Reference proteome</keyword>
<name>A0A8J3NC07_9ACTN</name>
<sequence>MSVGVRFRADEARRGSAWAAALLTLAGFTQVAAGILEGMLSDSVALTGMYLVAAVLFFGSAWQSWHVVHHGYTEPTPAGLVVRRGGAARLVPWREITELRPQQRGRYLRVRLRRTSGRDMWLVAPLTRASRPSPRFGDELRTLHAWWRAPRP</sequence>
<dbReference type="Proteomes" id="UP000612808">
    <property type="component" value="Unassembled WGS sequence"/>
</dbReference>